<keyword evidence="10 16" id="KW-0503">Monooxygenase</keyword>
<keyword evidence="5 18" id="KW-0812">Transmembrane</keyword>
<comment type="subcellular location">
    <subcellularLocation>
        <location evidence="2">Membrane</location>
        <topology evidence="2">Single-pass membrane protein</topology>
    </subcellularLocation>
</comment>
<sequence length="630" mass="70523">MGSDYDEEPGGLKTPKTVESGAGRGAVECKPPQCHLQRISKTQYIIVGYEHSSLGENGIGSGIVFERGKRAARERGRFIKIGLTGANMLLGIAASIFLLVSALLSYTFTRAHTRLIRPQQSKTKLPPGSVGWPYIGETLQLYSQDPNIFFVNKQKRYGEIFKSHILGCPCVMLASPEAARFVLVTQAHLFKPTYPKSKEKLIGPSALFFHQGDYHTRLRKLVQGSLSPDAIRSLVPHIESIAVSSLESWADDRITNTFQEMKKFSFDVGILAVFGCLDSYYKEELKKNYCIVDKGYNSFPTNIPGTAYSNALLARKRLSQIVSEIIIKRKEKRLERKDLLGCLVNSKDEKGQSLNDDRIADNIIGVLFAAQDTTASALTWVLKFLHDNPKLLEGVKAEQIAIYESNGSGKRPLTWPQTRNMILTYRVMLESLRMASIISFTFREAVADVEYKGYLIPKGWKVLPLFRNIHHNPEFFPDPQKFDPSRFEVAPKPNTFMPFGNGVHACPGNELAKLEMFILIHHLVTKFRWEVVGSQSGIQYGPFPVPQHGLPARFWKESICQRQEAAEASVEEDSMCVRAKDLKWPRVVISEAANKPSADGAIGQGPYRPTARDLGENWGFSAARENVPKP</sequence>
<evidence type="ECO:0000256" key="7">
    <source>
        <dbReference type="ARBA" id="ARBA00022989"/>
    </source>
</evidence>
<evidence type="ECO:0000256" key="15">
    <source>
        <dbReference type="PIRSR" id="PIRSR602401-1"/>
    </source>
</evidence>
<dbReference type="GO" id="GO:0005506">
    <property type="term" value="F:iron ion binding"/>
    <property type="evidence" value="ECO:0007669"/>
    <property type="project" value="InterPro"/>
</dbReference>
<dbReference type="GO" id="GO:0020037">
    <property type="term" value="F:heme binding"/>
    <property type="evidence" value="ECO:0007669"/>
    <property type="project" value="InterPro"/>
</dbReference>
<keyword evidence="4 15" id="KW-0349">Heme</keyword>
<evidence type="ECO:0000256" key="12">
    <source>
        <dbReference type="ARBA" id="ARBA00050609"/>
    </source>
</evidence>
<keyword evidence="8 16" id="KW-0560">Oxidoreductase</keyword>
<evidence type="ECO:0000256" key="16">
    <source>
        <dbReference type="RuleBase" id="RU000461"/>
    </source>
</evidence>
<feature type="region of interest" description="Disordered" evidence="17">
    <location>
        <begin position="598"/>
        <end position="630"/>
    </location>
</feature>
<keyword evidence="7 18" id="KW-1133">Transmembrane helix</keyword>
<dbReference type="SUPFAM" id="SSF48264">
    <property type="entry name" value="Cytochrome P450"/>
    <property type="match status" value="1"/>
</dbReference>
<evidence type="ECO:0000256" key="8">
    <source>
        <dbReference type="ARBA" id="ARBA00023002"/>
    </source>
</evidence>
<dbReference type="Proteomes" id="UP001417504">
    <property type="component" value="Unassembled WGS sequence"/>
</dbReference>
<comment type="caution">
    <text evidence="19">The sequence shown here is derived from an EMBL/GenBank/DDBJ whole genome shotgun (WGS) entry which is preliminary data.</text>
</comment>
<dbReference type="GO" id="GO:0016020">
    <property type="term" value="C:membrane"/>
    <property type="evidence" value="ECO:0007669"/>
    <property type="project" value="UniProtKB-SubCell"/>
</dbReference>
<evidence type="ECO:0000256" key="14">
    <source>
        <dbReference type="ARBA" id="ARBA00066338"/>
    </source>
</evidence>
<dbReference type="GO" id="GO:0016125">
    <property type="term" value="P:sterol metabolic process"/>
    <property type="evidence" value="ECO:0007669"/>
    <property type="project" value="TreeGrafter"/>
</dbReference>
<dbReference type="EC" id="1.14.14.137" evidence="14"/>
<organism evidence="19 20">
    <name type="scientific">Stephania japonica</name>
    <dbReference type="NCBI Taxonomy" id="461633"/>
    <lineage>
        <taxon>Eukaryota</taxon>
        <taxon>Viridiplantae</taxon>
        <taxon>Streptophyta</taxon>
        <taxon>Embryophyta</taxon>
        <taxon>Tracheophyta</taxon>
        <taxon>Spermatophyta</taxon>
        <taxon>Magnoliopsida</taxon>
        <taxon>Ranunculales</taxon>
        <taxon>Menispermaceae</taxon>
        <taxon>Menispermoideae</taxon>
        <taxon>Cissampelideae</taxon>
        <taxon>Stephania</taxon>
    </lineage>
</organism>
<feature type="binding site" description="axial binding residue" evidence="15">
    <location>
        <position position="506"/>
    </location>
    <ligand>
        <name>heme</name>
        <dbReference type="ChEBI" id="CHEBI:30413"/>
    </ligand>
    <ligandPart>
        <name>Fe</name>
        <dbReference type="ChEBI" id="CHEBI:18248"/>
    </ligandPart>
</feature>
<evidence type="ECO:0000256" key="5">
    <source>
        <dbReference type="ARBA" id="ARBA00022692"/>
    </source>
</evidence>
<evidence type="ECO:0000256" key="3">
    <source>
        <dbReference type="ARBA" id="ARBA00010617"/>
    </source>
</evidence>
<evidence type="ECO:0000256" key="17">
    <source>
        <dbReference type="SAM" id="MobiDB-lite"/>
    </source>
</evidence>
<comment type="similarity">
    <text evidence="3 16">Belongs to the cytochrome P450 family.</text>
</comment>
<dbReference type="Pfam" id="PF00067">
    <property type="entry name" value="p450"/>
    <property type="match status" value="1"/>
</dbReference>
<evidence type="ECO:0000313" key="19">
    <source>
        <dbReference type="EMBL" id="KAK9096927.1"/>
    </source>
</evidence>
<evidence type="ECO:0000313" key="20">
    <source>
        <dbReference type="Proteomes" id="UP001417504"/>
    </source>
</evidence>
<evidence type="ECO:0000256" key="2">
    <source>
        <dbReference type="ARBA" id="ARBA00004167"/>
    </source>
</evidence>
<dbReference type="CDD" id="cd11043">
    <property type="entry name" value="CYP90-like"/>
    <property type="match status" value="1"/>
</dbReference>
<dbReference type="Gene3D" id="1.10.630.10">
    <property type="entry name" value="Cytochrome P450"/>
    <property type="match status" value="1"/>
</dbReference>
<dbReference type="AlphaFoldDB" id="A0AAP0HTN9"/>
<reference evidence="19 20" key="1">
    <citation type="submission" date="2024-01" db="EMBL/GenBank/DDBJ databases">
        <title>Genome assemblies of Stephania.</title>
        <authorList>
            <person name="Yang L."/>
        </authorList>
    </citation>
    <scope>NUCLEOTIDE SEQUENCE [LARGE SCALE GENOMIC DNA]</scope>
    <source>
        <strain evidence="19">QJT</strain>
        <tissue evidence="19">Leaf</tissue>
    </source>
</reference>
<evidence type="ECO:0000256" key="4">
    <source>
        <dbReference type="ARBA" id="ARBA00022617"/>
    </source>
</evidence>
<dbReference type="InterPro" id="IPR001128">
    <property type="entry name" value="Cyt_P450"/>
</dbReference>
<dbReference type="InterPro" id="IPR017972">
    <property type="entry name" value="Cyt_P450_CS"/>
</dbReference>
<evidence type="ECO:0000256" key="13">
    <source>
        <dbReference type="ARBA" id="ARBA00060633"/>
    </source>
</evidence>
<dbReference type="PRINTS" id="PR00463">
    <property type="entry name" value="EP450I"/>
</dbReference>
<evidence type="ECO:0000256" key="10">
    <source>
        <dbReference type="ARBA" id="ARBA00023033"/>
    </source>
</evidence>
<dbReference type="GO" id="GO:0044550">
    <property type="term" value="P:secondary metabolite biosynthetic process"/>
    <property type="evidence" value="ECO:0007669"/>
    <property type="project" value="UniProtKB-ARBA"/>
</dbReference>
<dbReference type="PROSITE" id="PS00086">
    <property type="entry name" value="CYTOCHROME_P450"/>
    <property type="match status" value="1"/>
</dbReference>
<evidence type="ECO:0000256" key="6">
    <source>
        <dbReference type="ARBA" id="ARBA00022723"/>
    </source>
</evidence>
<dbReference type="PRINTS" id="PR00385">
    <property type="entry name" value="P450"/>
</dbReference>
<dbReference type="GO" id="GO:0010295">
    <property type="term" value="F:(+)-abscisic acid 8'-hydroxylase activity"/>
    <property type="evidence" value="ECO:0007669"/>
    <property type="project" value="UniProtKB-EC"/>
</dbReference>
<keyword evidence="6 15" id="KW-0479">Metal-binding</keyword>
<keyword evidence="20" id="KW-1185">Reference proteome</keyword>
<evidence type="ECO:0000256" key="1">
    <source>
        <dbReference type="ARBA" id="ARBA00001971"/>
    </source>
</evidence>
<dbReference type="PANTHER" id="PTHR24286:SF376">
    <property type="entry name" value="ABSCISIC ACID 8'-HYDROXYLASE 4"/>
    <property type="match status" value="1"/>
</dbReference>
<keyword evidence="11 18" id="KW-0472">Membrane</keyword>
<feature type="transmembrane region" description="Helical" evidence="18">
    <location>
        <begin position="78"/>
        <end position="108"/>
    </location>
</feature>
<name>A0AAP0HTN9_9MAGN</name>
<dbReference type="InterPro" id="IPR002401">
    <property type="entry name" value="Cyt_P450_E_grp-I"/>
</dbReference>
<protein>
    <recommendedName>
        <fullName evidence="14">(+)-abscisic acid 8'-hydroxylase</fullName>
        <ecNumber evidence="14">1.14.14.137</ecNumber>
    </recommendedName>
</protein>
<proteinExistence type="inferred from homology"/>
<dbReference type="EMBL" id="JBBNAE010000009">
    <property type="protein sequence ID" value="KAK9096927.1"/>
    <property type="molecule type" value="Genomic_DNA"/>
</dbReference>
<feature type="region of interest" description="Disordered" evidence="17">
    <location>
        <begin position="1"/>
        <end position="24"/>
    </location>
</feature>
<evidence type="ECO:0000256" key="9">
    <source>
        <dbReference type="ARBA" id="ARBA00023004"/>
    </source>
</evidence>
<comment type="cofactor">
    <cofactor evidence="1 15">
        <name>heme</name>
        <dbReference type="ChEBI" id="CHEBI:30413"/>
    </cofactor>
</comment>
<dbReference type="InterPro" id="IPR036396">
    <property type="entry name" value="Cyt_P450_sf"/>
</dbReference>
<keyword evidence="9 15" id="KW-0408">Iron</keyword>
<accession>A0AAP0HTN9</accession>
<dbReference type="FunFam" id="1.10.630.10:FF:000014">
    <property type="entry name" value="Abscisic acid 8"/>
    <property type="match status" value="1"/>
</dbReference>
<dbReference type="PANTHER" id="PTHR24286">
    <property type="entry name" value="CYTOCHROME P450 26"/>
    <property type="match status" value="1"/>
</dbReference>
<evidence type="ECO:0000256" key="11">
    <source>
        <dbReference type="ARBA" id="ARBA00023136"/>
    </source>
</evidence>
<gene>
    <name evidence="19" type="ORF">Sjap_022424</name>
</gene>
<evidence type="ECO:0000256" key="18">
    <source>
        <dbReference type="SAM" id="Phobius"/>
    </source>
</evidence>
<comment type="pathway">
    <text evidence="13">Plant hormone degradation; abscisic acid degradation.</text>
</comment>
<comment type="catalytic activity">
    <reaction evidence="12">
        <text>2-cis-(+)-abscisate + reduced [NADPH--hemoprotein reductase] + O2 = (+)-8'-hydroxyabscisate + oxidized [NADPH--hemoprotein reductase] + H2O + H(+)</text>
        <dbReference type="Rhea" id="RHEA:12897"/>
        <dbReference type="Rhea" id="RHEA-COMP:11964"/>
        <dbReference type="Rhea" id="RHEA-COMP:11965"/>
        <dbReference type="ChEBI" id="CHEBI:15377"/>
        <dbReference type="ChEBI" id="CHEBI:15378"/>
        <dbReference type="ChEBI" id="CHEBI:15379"/>
        <dbReference type="ChEBI" id="CHEBI:37569"/>
        <dbReference type="ChEBI" id="CHEBI:57618"/>
        <dbReference type="ChEBI" id="CHEBI:58210"/>
        <dbReference type="ChEBI" id="CHEBI:58490"/>
        <dbReference type="EC" id="1.14.14.137"/>
    </reaction>
</comment>